<feature type="non-terminal residue" evidence="1">
    <location>
        <position position="1"/>
    </location>
</feature>
<feature type="non-terminal residue" evidence="1">
    <location>
        <position position="218"/>
    </location>
</feature>
<dbReference type="EMBL" id="JXIG01000571">
    <property type="protein sequence ID" value="KIU01019.1"/>
    <property type="molecule type" value="Genomic_DNA"/>
</dbReference>
<accession>A0AA40MKM8</accession>
<organism evidence="1 2">
    <name type="scientific">Staphylococcus aureus</name>
    <dbReference type="NCBI Taxonomy" id="1280"/>
    <lineage>
        <taxon>Bacteria</taxon>
        <taxon>Bacillati</taxon>
        <taxon>Bacillota</taxon>
        <taxon>Bacilli</taxon>
        <taxon>Bacillales</taxon>
        <taxon>Staphylococcaceae</taxon>
        <taxon>Staphylococcus</taxon>
    </lineage>
</organism>
<name>A0AA40MKM8_STAAU</name>
<gene>
    <name evidence="1" type="ORF">QU38_02720</name>
</gene>
<comment type="caution">
    <text evidence="1">The sequence shown here is derived from an EMBL/GenBank/DDBJ whole genome shotgun (WGS) entry which is preliminary data.</text>
</comment>
<reference evidence="1 2" key="1">
    <citation type="submission" date="2015-01" db="EMBL/GenBank/DDBJ databases">
        <title>Characterization of Swiss Staphylococcus aureus strains involved in food poisoning.</title>
        <authorList>
            <person name="Crovadore J."/>
            <person name="Chablais R."/>
            <person name="Tonacini J."/>
            <person name="Schnyder B."/>
            <person name="Lefort F."/>
        </authorList>
    </citation>
    <scope>NUCLEOTIDE SEQUENCE [LARGE SCALE GENOMIC DNA]</scope>
    <source>
        <strain evidence="1 2">SA-120</strain>
    </source>
</reference>
<dbReference type="Proteomes" id="UP000032274">
    <property type="component" value="Unassembled WGS sequence"/>
</dbReference>
<evidence type="ECO:0000313" key="1">
    <source>
        <dbReference type="EMBL" id="KIU01019.1"/>
    </source>
</evidence>
<protein>
    <submittedName>
        <fullName evidence="1">Uncharacterized protein</fullName>
    </submittedName>
</protein>
<evidence type="ECO:0000313" key="2">
    <source>
        <dbReference type="Proteomes" id="UP000032274"/>
    </source>
</evidence>
<proteinExistence type="predicted"/>
<dbReference type="AlphaFoldDB" id="A0AA40MKM8"/>
<sequence length="218" mass="23370">DQLLGEVDRDHRLAAAAMALRIGAEARQVDDRVFGHEAAEFARLGPDQHRADEEIVPGQLVDHAHVDAVLGLRAAVQILHEQRVASRQLCEEIGLQRGEMLGGHALVDIAPPDIVFGGRVADDELVLGRTAGVLAGGGDQRAVLRQLALAAAHRVLHERGGLEVPDNIGTRPDAHGIETMARRALGQISLRLQVLARIVALRCNNIARPWTSAGRGST</sequence>